<dbReference type="Pfam" id="PF13193">
    <property type="entry name" value="AMP-binding_C"/>
    <property type="match status" value="1"/>
</dbReference>
<keyword evidence="6" id="KW-1185">Reference proteome</keyword>
<sequence length="394" mass="41710">MSIVETSRVRVVRVERTTTDVTWLMGRLARFLEGETSVLVPVGDEDLPPAVLQDVENRSVWLPEEVGLVVRTSGSTTGTGRLVGLSADQIRASGAATRHRLGGPCTWVLGLPPHHIAGLQVVARAVGDGRDVVTIQGHVDPPSVIAAIEQAEQRHPDGRVAISLVPTQLTHLVDDPRCAAALARCAAVLVGGAPPTAALLERARDRGIAATVTYGMSETCGGCVYDGVPLEGARVDLADDGRVRIAGPMVMSGYLDEGPVGAWLHTQDLGHWEDGRLIIDGRIDDVINSGGLKISANEVLDQIRASHMVLDGVVVGMDDDTWGQVVAALVVPSPQWQEGQALRDAVAARLGRTHAPRIVVATSALPLLASGKVDRMMARHLIAEALSNGSAWQR</sequence>
<dbReference type="InterPro" id="IPR042099">
    <property type="entry name" value="ANL_N_sf"/>
</dbReference>
<dbReference type="SUPFAM" id="SSF56801">
    <property type="entry name" value="Acetyl-CoA synthetase-like"/>
    <property type="match status" value="1"/>
</dbReference>
<comment type="similarity">
    <text evidence="1">Belongs to the ATP-dependent AMP-binding enzyme family.</text>
</comment>
<dbReference type="InterPro" id="IPR045851">
    <property type="entry name" value="AMP-bd_C_sf"/>
</dbReference>
<reference evidence="5 6" key="1">
    <citation type="submission" date="2017-09" db="EMBL/GenBank/DDBJ databases">
        <authorList>
            <person name="Bumgarner R.E."/>
        </authorList>
    </citation>
    <scope>NUCLEOTIDE SEQUENCE [LARGE SCALE GENOMIC DNA]</scope>
    <source>
        <strain evidence="5 6">T34998</strain>
    </source>
</reference>
<comment type="caution">
    <text evidence="5">The sequence shown here is derived from an EMBL/GenBank/DDBJ whole genome shotgun (WGS) entry which is preliminary data.</text>
</comment>
<dbReference type="Gene3D" id="3.30.300.30">
    <property type="match status" value="1"/>
</dbReference>
<dbReference type="Gene3D" id="3.40.50.12780">
    <property type="entry name" value="N-terminal domain of ligase-like"/>
    <property type="match status" value="1"/>
</dbReference>
<dbReference type="EMBL" id="PCZS01000001">
    <property type="protein sequence ID" value="REB70457.1"/>
    <property type="molecule type" value="Genomic_DNA"/>
</dbReference>
<dbReference type="InterPro" id="IPR025110">
    <property type="entry name" value="AMP-bd_C"/>
</dbReference>
<evidence type="ECO:0000313" key="5">
    <source>
        <dbReference type="EMBL" id="REB70457.1"/>
    </source>
</evidence>
<feature type="domain" description="AMP-binding enzyme C-terminal" evidence="4">
    <location>
        <begin position="308"/>
        <end position="372"/>
    </location>
</feature>
<proteinExistence type="inferred from homology"/>
<evidence type="ECO:0000256" key="2">
    <source>
        <dbReference type="ARBA" id="ARBA00022598"/>
    </source>
</evidence>
<dbReference type="Pfam" id="PF00501">
    <property type="entry name" value="AMP-binding"/>
    <property type="match status" value="1"/>
</dbReference>
<keyword evidence="2 5" id="KW-0436">Ligase</keyword>
<protein>
    <submittedName>
        <fullName evidence="5">O-succinylbenzoic acid--CoA ligase</fullName>
    </submittedName>
</protein>
<dbReference type="Proteomes" id="UP000256324">
    <property type="component" value="Unassembled WGS sequence"/>
</dbReference>
<accession>A0ABX9IB10</accession>
<evidence type="ECO:0000256" key="1">
    <source>
        <dbReference type="ARBA" id="ARBA00006432"/>
    </source>
</evidence>
<gene>
    <name evidence="5" type="ORF">CP880_01315</name>
</gene>
<organism evidence="5 6">
    <name type="scientific">Cutibacterium namnetense</name>
    <dbReference type="NCBI Taxonomy" id="1574624"/>
    <lineage>
        <taxon>Bacteria</taxon>
        <taxon>Bacillati</taxon>
        <taxon>Actinomycetota</taxon>
        <taxon>Actinomycetes</taxon>
        <taxon>Propionibacteriales</taxon>
        <taxon>Propionibacteriaceae</taxon>
        <taxon>Cutibacterium</taxon>
    </lineage>
</organism>
<dbReference type="InterPro" id="IPR000873">
    <property type="entry name" value="AMP-dep_synth/lig_dom"/>
</dbReference>
<dbReference type="RefSeq" id="WP_115938011.1">
    <property type="nucleotide sequence ID" value="NZ_PCZS01000001.1"/>
</dbReference>
<evidence type="ECO:0000259" key="3">
    <source>
        <dbReference type="Pfam" id="PF00501"/>
    </source>
</evidence>
<evidence type="ECO:0000313" key="6">
    <source>
        <dbReference type="Proteomes" id="UP000256324"/>
    </source>
</evidence>
<feature type="domain" description="AMP-dependent synthetase/ligase" evidence="3">
    <location>
        <begin position="5"/>
        <end position="255"/>
    </location>
</feature>
<evidence type="ECO:0000259" key="4">
    <source>
        <dbReference type="Pfam" id="PF13193"/>
    </source>
</evidence>
<dbReference type="GO" id="GO:0016874">
    <property type="term" value="F:ligase activity"/>
    <property type="evidence" value="ECO:0007669"/>
    <property type="project" value="UniProtKB-KW"/>
</dbReference>
<dbReference type="PANTHER" id="PTHR43201:SF5">
    <property type="entry name" value="MEDIUM-CHAIN ACYL-COA LIGASE ACSF2, MITOCHONDRIAL"/>
    <property type="match status" value="1"/>
</dbReference>
<dbReference type="PANTHER" id="PTHR43201">
    <property type="entry name" value="ACYL-COA SYNTHETASE"/>
    <property type="match status" value="1"/>
</dbReference>
<name>A0ABX9IB10_9ACTN</name>